<dbReference type="AlphaFoldDB" id="A0A1I0TLQ7"/>
<sequence length="197" mass="22560">MLPDFSRAKTEIRKKFNEFLKQKIAFHGPEFAEVQERIIHEGTGTTVDNQDSDFEHGMDLEKIEVGESINIDTLIANPLLAFDLLDKMAQQVALDKGMIMLEAVSKVTEKTGNKSLRPGKITPETLLEMFEKIAISFNEDGTLQMPKIYLGPHLVPEAEHALQQFEENPVYKKKYEDLINRKKTEWNDRENNRKLGG</sequence>
<dbReference type="STRING" id="332999.SAMN04488511_111110"/>
<proteinExistence type="predicted"/>
<keyword evidence="2" id="KW-1185">Reference proteome</keyword>
<dbReference type="EMBL" id="FOJM01000011">
    <property type="protein sequence ID" value="SFA52721.1"/>
    <property type="molecule type" value="Genomic_DNA"/>
</dbReference>
<protein>
    <submittedName>
        <fullName evidence="1">Uncharacterized protein</fullName>
    </submittedName>
</protein>
<gene>
    <name evidence="1" type="ORF">SAMN04488511_111110</name>
</gene>
<evidence type="ECO:0000313" key="2">
    <source>
        <dbReference type="Proteomes" id="UP000198836"/>
    </source>
</evidence>
<name>A0A1I0TLQ7_9SPHI</name>
<accession>A0A1I0TLQ7</accession>
<organism evidence="1 2">
    <name type="scientific">Pedobacter suwonensis</name>
    <dbReference type="NCBI Taxonomy" id="332999"/>
    <lineage>
        <taxon>Bacteria</taxon>
        <taxon>Pseudomonadati</taxon>
        <taxon>Bacteroidota</taxon>
        <taxon>Sphingobacteriia</taxon>
        <taxon>Sphingobacteriales</taxon>
        <taxon>Sphingobacteriaceae</taxon>
        <taxon>Pedobacter</taxon>
    </lineage>
</organism>
<dbReference type="RefSeq" id="WP_090984873.1">
    <property type="nucleotide sequence ID" value="NZ_FOJM01000011.1"/>
</dbReference>
<reference evidence="2" key="1">
    <citation type="submission" date="2016-10" db="EMBL/GenBank/DDBJ databases">
        <authorList>
            <person name="Varghese N."/>
            <person name="Submissions S."/>
        </authorList>
    </citation>
    <scope>NUCLEOTIDE SEQUENCE [LARGE SCALE GENOMIC DNA]</scope>
    <source>
        <strain evidence="2">DSM 18130</strain>
    </source>
</reference>
<dbReference type="Proteomes" id="UP000198836">
    <property type="component" value="Unassembled WGS sequence"/>
</dbReference>
<evidence type="ECO:0000313" key="1">
    <source>
        <dbReference type="EMBL" id="SFA52721.1"/>
    </source>
</evidence>